<name>A0ABT0XD47_9ACTN</name>
<reference evidence="1" key="1">
    <citation type="journal article" date="2023" name="Int. J. Syst. Evol. Microbiol.">
        <title>Streptomyces meridianus sp. nov. isolated from brackish water of the Tagus estuary in Alcochete, Portugal.</title>
        <authorList>
            <person name="Santos J.D.N."/>
            <person name="Klimek D."/>
            <person name="Calusinska M."/>
            <person name="Lobo Da Cunha A."/>
            <person name="Catita J."/>
            <person name="Goncalves H."/>
            <person name="Gonzalez I."/>
            <person name="Reyes F."/>
            <person name="Lage O.M."/>
        </authorList>
    </citation>
    <scope>NUCLEOTIDE SEQUENCE</scope>
    <source>
        <strain evidence="1">MTZ3.1</strain>
    </source>
</reference>
<accession>A0ABT0XD47</accession>
<organism evidence="1 2">
    <name type="scientific">Streptomyces meridianus</name>
    <dbReference type="NCBI Taxonomy" id="2938945"/>
    <lineage>
        <taxon>Bacteria</taxon>
        <taxon>Bacillati</taxon>
        <taxon>Actinomycetota</taxon>
        <taxon>Actinomycetes</taxon>
        <taxon>Kitasatosporales</taxon>
        <taxon>Streptomycetaceae</taxon>
        <taxon>Streptomyces</taxon>
    </lineage>
</organism>
<evidence type="ECO:0000313" key="1">
    <source>
        <dbReference type="EMBL" id="MCM2580446.1"/>
    </source>
</evidence>
<protein>
    <submittedName>
        <fullName evidence="1">Uncharacterized protein</fullName>
    </submittedName>
</protein>
<dbReference type="Proteomes" id="UP001167160">
    <property type="component" value="Unassembled WGS sequence"/>
</dbReference>
<dbReference type="EMBL" id="JAMQGM010000064">
    <property type="protein sequence ID" value="MCM2580446.1"/>
    <property type="molecule type" value="Genomic_DNA"/>
</dbReference>
<evidence type="ECO:0000313" key="2">
    <source>
        <dbReference type="Proteomes" id="UP001167160"/>
    </source>
</evidence>
<dbReference type="RefSeq" id="WP_251419301.1">
    <property type="nucleotide sequence ID" value="NZ_JAMQGM010000064.1"/>
</dbReference>
<gene>
    <name evidence="1" type="ORF">M1E25_24440</name>
</gene>
<proteinExistence type="predicted"/>
<keyword evidence="2" id="KW-1185">Reference proteome</keyword>
<comment type="caution">
    <text evidence="1">The sequence shown here is derived from an EMBL/GenBank/DDBJ whole genome shotgun (WGS) entry which is preliminary data.</text>
</comment>
<sequence>MPAKVTLPIYMRLGNRGTEHLVGYTSWDLDSGEATNDLSRMDAEFPKMLDESPELQAFGVVRDEGDGS</sequence>